<evidence type="ECO:0000256" key="3">
    <source>
        <dbReference type="ARBA" id="ARBA00022692"/>
    </source>
</evidence>
<evidence type="ECO:0000313" key="12">
    <source>
        <dbReference type="EMBL" id="KAJ8318577.1"/>
    </source>
</evidence>
<dbReference type="Gene3D" id="1.20.1070.10">
    <property type="entry name" value="Rhodopsin 7-helix transmembrane proteins"/>
    <property type="match status" value="1"/>
</dbReference>
<dbReference type="PRINTS" id="PR00237">
    <property type="entry name" value="GPCRRHODOPSN"/>
</dbReference>
<dbReference type="PANTHER" id="PTHR45695:SF9">
    <property type="entry name" value="LEUCOKININ RECEPTOR"/>
    <property type="match status" value="1"/>
</dbReference>
<evidence type="ECO:0000313" key="13">
    <source>
        <dbReference type="Proteomes" id="UP001217089"/>
    </source>
</evidence>
<dbReference type="SUPFAM" id="SSF81321">
    <property type="entry name" value="Family A G protein-coupled receptor-like"/>
    <property type="match status" value="1"/>
</dbReference>
<keyword evidence="5 9" id="KW-0297">G-protein coupled receptor</keyword>
<feature type="transmembrane region" description="Helical" evidence="10">
    <location>
        <begin position="71"/>
        <end position="89"/>
    </location>
</feature>
<evidence type="ECO:0000256" key="7">
    <source>
        <dbReference type="ARBA" id="ARBA00023170"/>
    </source>
</evidence>
<sequence>MENITLANVESFVDLPGPDLSDFLLPQELPSALTKLFTASYIIIMAVALTGNLLVMVVILSNKFMRTITNLFLVSLAISDMFIAAWNMPLQLMYYLKNEWTLGEPLCKFTSYFQTVNIVASIVTLAAVAIERYYAICHPLRARYVRTTRRAIVALVSFWIFAFLISLPQVWIQRIGLRLVIQMDQIPQIRIAYICEEYFSKIEYDFVYTYILFIVLYLIPMVIMFLAYGRIGYKLWLRKPIGDSKSSPQVVQRSLKQKRRIIKMLVTVVVIFCLCWLPFFAIQFYHLYHKLTDEYRIVMAVFHLLGYSNSFFNPIIYGFMNENFKSSVKLLIQKCCRRQPRPPVHPFTTTAEIVMYNV</sequence>
<dbReference type="PRINTS" id="PR01012">
    <property type="entry name" value="NRPEPTIDEYR"/>
</dbReference>
<evidence type="ECO:0000256" key="1">
    <source>
        <dbReference type="ARBA" id="ARBA00004141"/>
    </source>
</evidence>
<reference evidence="12 13" key="1">
    <citation type="submission" date="2022-12" db="EMBL/GenBank/DDBJ databases">
        <title>Chromosome-level genome of Tegillarca granosa.</title>
        <authorList>
            <person name="Kim J."/>
        </authorList>
    </citation>
    <scope>NUCLEOTIDE SEQUENCE [LARGE SCALE GENOMIC DNA]</scope>
    <source>
        <strain evidence="12">Teg-2019</strain>
        <tissue evidence="12">Adductor muscle</tissue>
    </source>
</reference>
<feature type="transmembrane region" description="Helical" evidence="10">
    <location>
        <begin position="151"/>
        <end position="172"/>
    </location>
</feature>
<evidence type="ECO:0000256" key="2">
    <source>
        <dbReference type="ARBA" id="ARBA00010663"/>
    </source>
</evidence>
<feature type="transmembrane region" description="Helical" evidence="10">
    <location>
        <begin position="297"/>
        <end position="320"/>
    </location>
</feature>
<dbReference type="EMBL" id="JARBDR010000214">
    <property type="protein sequence ID" value="KAJ8318577.1"/>
    <property type="molecule type" value="Genomic_DNA"/>
</dbReference>
<feature type="transmembrane region" description="Helical" evidence="10">
    <location>
        <begin position="207"/>
        <end position="229"/>
    </location>
</feature>
<keyword evidence="4 10" id="KW-1133">Transmembrane helix</keyword>
<keyword evidence="6 10" id="KW-0472">Membrane</keyword>
<comment type="caution">
    <text evidence="12">The sequence shown here is derived from an EMBL/GenBank/DDBJ whole genome shotgun (WGS) entry which is preliminary data.</text>
</comment>
<dbReference type="Pfam" id="PF00001">
    <property type="entry name" value="7tm_1"/>
    <property type="match status" value="1"/>
</dbReference>
<evidence type="ECO:0000259" key="11">
    <source>
        <dbReference type="PROSITE" id="PS50262"/>
    </source>
</evidence>
<evidence type="ECO:0000256" key="8">
    <source>
        <dbReference type="ARBA" id="ARBA00023224"/>
    </source>
</evidence>
<protein>
    <recommendedName>
        <fullName evidence="11">G-protein coupled receptors family 1 profile domain-containing protein</fullName>
    </recommendedName>
</protein>
<comment type="subcellular location">
    <subcellularLocation>
        <location evidence="1">Membrane</location>
        <topology evidence="1">Multi-pass membrane protein</topology>
    </subcellularLocation>
</comment>
<feature type="transmembrane region" description="Helical" evidence="10">
    <location>
        <begin position="39"/>
        <end position="59"/>
    </location>
</feature>
<accession>A0ABQ9FMR9</accession>
<dbReference type="PROSITE" id="PS50262">
    <property type="entry name" value="G_PROTEIN_RECEP_F1_2"/>
    <property type="match status" value="1"/>
</dbReference>
<evidence type="ECO:0000256" key="6">
    <source>
        <dbReference type="ARBA" id="ARBA00023136"/>
    </source>
</evidence>
<dbReference type="InterPro" id="IPR000276">
    <property type="entry name" value="GPCR_Rhodpsn"/>
</dbReference>
<proteinExistence type="inferred from homology"/>
<keyword evidence="3 9" id="KW-0812">Transmembrane</keyword>
<dbReference type="Proteomes" id="UP001217089">
    <property type="component" value="Unassembled WGS sequence"/>
</dbReference>
<name>A0ABQ9FMR9_TEGGR</name>
<keyword evidence="13" id="KW-1185">Reference proteome</keyword>
<evidence type="ECO:0000256" key="10">
    <source>
        <dbReference type="SAM" id="Phobius"/>
    </source>
</evidence>
<comment type="similarity">
    <text evidence="2 9">Belongs to the G-protein coupled receptor 1 family.</text>
</comment>
<keyword evidence="8 9" id="KW-0807">Transducer</keyword>
<feature type="domain" description="G-protein coupled receptors family 1 profile" evidence="11">
    <location>
        <begin position="51"/>
        <end position="317"/>
    </location>
</feature>
<dbReference type="InterPro" id="IPR017452">
    <property type="entry name" value="GPCR_Rhodpsn_7TM"/>
</dbReference>
<evidence type="ECO:0000256" key="5">
    <source>
        <dbReference type="ARBA" id="ARBA00023040"/>
    </source>
</evidence>
<dbReference type="CDD" id="cd14993">
    <property type="entry name" value="7tmA_CCKR-like"/>
    <property type="match status" value="1"/>
</dbReference>
<organism evidence="12 13">
    <name type="scientific">Tegillarca granosa</name>
    <name type="common">Malaysian cockle</name>
    <name type="synonym">Anadara granosa</name>
    <dbReference type="NCBI Taxonomy" id="220873"/>
    <lineage>
        <taxon>Eukaryota</taxon>
        <taxon>Metazoa</taxon>
        <taxon>Spiralia</taxon>
        <taxon>Lophotrochozoa</taxon>
        <taxon>Mollusca</taxon>
        <taxon>Bivalvia</taxon>
        <taxon>Autobranchia</taxon>
        <taxon>Pteriomorphia</taxon>
        <taxon>Arcoida</taxon>
        <taxon>Arcoidea</taxon>
        <taxon>Arcidae</taxon>
        <taxon>Tegillarca</taxon>
    </lineage>
</organism>
<dbReference type="PROSITE" id="PS00237">
    <property type="entry name" value="G_PROTEIN_RECEP_F1_1"/>
    <property type="match status" value="1"/>
</dbReference>
<feature type="transmembrane region" description="Helical" evidence="10">
    <location>
        <begin position="261"/>
        <end position="285"/>
    </location>
</feature>
<evidence type="ECO:0000256" key="4">
    <source>
        <dbReference type="ARBA" id="ARBA00022989"/>
    </source>
</evidence>
<dbReference type="InterPro" id="IPR000611">
    <property type="entry name" value="NPY_rcpt"/>
</dbReference>
<keyword evidence="7 9" id="KW-0675">Receptor</keyword>
<dbReference type="PANTHER" id="PTHR45695">
    <property type="entry name" value="LEUCOKININ RECEPTOR-RELATED"/>
    <property type="match status" value="1"/>
</dbReference>
<evidence type="ECO:0000256" key="9">
    <source>
        <dbReference type="RuleBase" id="RU000688"/>
    </source>
</evidence>
<feature type="transmembrane region" description="Helical" evidence="10">
    <location>
        <begin position="109"/>
        <end position="130"/>
    </location>
</feature>
<gene>
    <name evidence="12" type="ORF">KUTeg_003668</name>
</gene>